<dbReference type="SUPFAM" id="SSF81321">
    <property type="entry name" value="Family A G protein-coupled receptor-like"/>
    <property type="match status" value="1"/>
</dbReference>
<comment type="subcellular location">
    <subcellularLocation>
        <location evidence="1">Cell membrane</location>
        <topology evidence="1">Multi-pass membrane protein</topology>
    </subcellularLocation>
</comment>
<dbReference type="EMBL" id="DS985252">
    <property type="protein sequence ID" value="EDV21561.1"/>
    <property type="molecule type" value="Genomic_DNA"/>
</dbReference>
<dbReference type="OMA" id="MTFCIEN"/>
<dbReference type="GO" id="GO:0005886">
    <property type="term" value="C:plasma membrane"/>
    <property type="evidence" value="ECO:0000318"/>
    <property type="project" value="GO_Central"/>
</dbReference>
<dbReference type="GO" id="GO:0004930">
    <property type="term" value="F:G protein-coupled receptor activity"/>
    <property type="evidence" value="ECO:0000318"/>
    <property type="project" value="GO_Central"/>
</dbReference>
<evidence type="ECO:0000256" key="4">
    <source>
        <dbReference type="ARBA" id="ARBA00022989"/>
    </source>
</evidence>
<evidence type="ECO:0000256" key="6">
    <source>
        <dbReference type="ARBA" id="ARBA00023170"/>
    </source>
</evidence>
<dbReference type="AlphaFoldDB" id="B3S652"/>
<dbReference type="GO" id="GO:0032870">
    <property type="term" value="P:cellular response to hormone stimulus"/>
    <property type="evidence" value="ECO:0000318"/>
    <property type="project" value="GO_Central"/>
</dbReference>
<evidence type="ECO:0000313" key="10">
    <source>
        <dbReference type="EMBL" id="EDV21561.1"/>
    </source>
</evidence>
<dbReference type="PANTHER" id="PTHR24241:SF76">
    <property type="entry name" value="NEUROPEPTIDE SIFAMIDE RECEPTOR"/>
    <property type="match status" value="1"/>
</dbReference>
<dbReference type="InParanoid" id="B3S652"/>
<dbReference type="FunCoup" id="B3S652">
    <property type="interactions" value="329"/>
</dbReference>
<keyword evidence="4 8" id="KW-1133">Transmembrane helix</keyword>
<sequence length="443" mass="50488">MSNNTSGNGNNTILMWAGLPSLQIAVYSVAIVVGTVGNFFVCLIMFGGRRKQIATELLVGNLAIADLIISAITLTFTLGWTIQNLYPYGEFWCRFGQFLFAEAAAVSNWTLAAISIDRYILAFHSEKKISRKQSIILIACIWIIIVIISSPLLFIYKIQYFEYGISREFRPYCIEDWPHISNKRSYTMASFALLFVLPVIIIIFTHGRIVIDSCATRRNLNSDRIEMENSNITNQQLEAKTVTNNNIDGTETETKTVKRLSNTTQSTQPAQTQTISVNSDHANHTEDPTDRKHSETHLPSADYQKRKYTPDTQTLIKASTIVVVFFLIAWIPYYIMLIISERILIRDATFSLLYPLFALIAFAQSAANPVIYFSLSKKFRADVYVYLFALCYILFGCFFRHEVEYSGESIEDDQIRRLKDYQTRNIAQERILFNSSKGESTIV</sequence>
<dbReference type="PRINTS" id="PR00237">
    <property type="entry name" value="GPCRRHODOPSN"/>
</dbReference>
<dbReference type="OrthoDB" id="2132067at2759"/>
<name>B3S652_TRIAD</name>
<dbReference type="PhylomeDB" id="B3S652"/>
<dbReference type="PANTHER" id="PTHR24241">
    <property type="entry name" value="NEUROPEPTIDE RECEPTOR-RELATED G-PROTEIN COUPLED RECEPTOR"/>
    <property type="match status" value="1"/>
</dbReference>
<feature type="transmembrane region" description="Helical" evidence="8">
    <location>
        <begin position="352"/>
        <end position="371"/>
    </location>
</feature>
<keyword evidence="5 8" id="KW-0472">Membrane</keyword>
<keyword evidence="3 8" id="KW-0812">Transmembrane</keyword>
<dbReference type="STRING" id="10228.B3S652"/>
<feature type="transmembrane region" description="Helical" evidence="8">
    <location>
        <begin position="315"/>
        <end position="340"/>
    </location>
</feature>
<evidence type="ECO:0000256" key="2">
    <source>
        <dbReference type="ARBA" id="ARBA00022475"/>
    </source>
</evidence>
<feature type="compositionally biased region" description="Low complexity" evidence="7">
    <location>
        <begin position="263"/>
        <end position="274"/>
    </location>
</feature>
<dbReference type="eggNOG" id="KOG3656">
    <property type="taxonomic scope" value="Eukaryota"/>
</dbReference>
<dbReference type="CDD" id="cd00637">
    <property type="entry name" value="7tm_classA_rhodopsin-like"/>
    <property type="match status" value="1"/>
</dbReference>
<organism evidence="10 11">
    <name type="scientific">Trichoplax adhaerens</name>
    <name type="common">Trichoplax reptans</name>
    <dbReference type="NCBI Taxonomy" id="10228"/>
    <lineage>
        <taxon>Eukaryota</taxon>
        <taxon>Metazoa</taxon>
        <taxon>Placozoa</taxon>
        <taxon>Uniplacotomia</taxon>
        <taxon>Trichoplacea</taxon>
        <taxon>Trichoplacidae</taxon>
        <taxon>Trichoplax</taxon>
    </lineage>
</organism>
<feature type="region of interest" description="Disordered" evidence="7">
    <location>
        <begin position="243"/>
        <end position="303"/>
    </location>
</feature>
<dbReference type="Gene3D" id="1.20.1070.10">
    <property type="entry name" value="Rhodopsin 7-helix transmembrane proteins"/>
    <property type="match status" value="1"/>
</dbReference>
<evidence type="ECO:0000256" key="7">
    <source>
        <dbReference type="SAM" id="MobiDB-lite"/>
    </source>
</evidence>
<keyword evidence="2" id="KW-1003">Cell membrane</keyword>
<evidence type="ECO:0000256" key="3">
    <source>
        <dbReference type="ARBA" id="ARBA00022692"/>
    </source>
</evidence>
<evidence type="ECO:0000256" key="8">
    <source>
        <dbReference type="SAM" id="Phobius"/>
    </source>
</evidence>
<evidence type="ECO:0000256" key="1">
    <source>
        <dbReference type="ARBA" id="ARBA00004651"/>
    </source>
</evidence>
<feature type="transmembrane region" description="Helical" evidence="8">
    <location>
        <begin position="24"/>
        <end position="46"/>
    </location>
</feature>
<evidence type="ECO:0000313" key="11">
    <source>
        <dbReference type="Proteomes" id="UP000009022"/>
    </source>
</evidence>
<proteinExistence type="predicted"/>
<keyword evidence="6" id="KW-0675">Receptor</keyword>
<feature type="domain" description="G-protein coupled receptors family 1 profile" evidence="9">
    <location>
        <begin position="37"/>
        <end position="372"/>
    </location>
</feature>
<dbReference type="InterPro" id="IPR017452">
    <property type="entry name" value="GPCR_Rhodpsn_7TM"/>
</dbReference>
<keyword evidence="11" id="KW-1185">Reference proteome</keyword>
<gene>
    <name evidence="10" type="ORF">TRIADDRAFT_59678</name>
</gene>
<dbReference type="KEGG" id="tad:TRIADDRAFT_59678"/>
<feature type="compositionally biased region" description="Basic and acidic residues" evidence="7">
    <location>
        <begin position="281"/>
        <end position="296"/>
    </location>
</feature>
<dbReference type="Proteomes" id="UP000009022">
    <property type="component" value="Unassembled WGS sequence"/>
</dbReference>
<feature type="transmembrane region" description="Helical" evidence="8">
    <location>
        <begin position="186"/>
        <end position="211"/>
    </location>
</feature>
<dbReference type="RefSeq" id="XP_002115709.1">
    <property type="nucleotide sequence ID" value="XM_002115673.1"/>
</dbReference>
<protein>
    <recommendedName>
        <fullName evidence="9">G-protein coupled receptors family 1 profile domain-containing protein</fullName>
    </recommendedName>
</protein>
<accession>B3S652</accession>
<dbReference type="InterPro" id="IPR000276">
    <property type="entry name" value="GPCR_Rhodpsn"/>
</dbReference>
<feature type="transmembrane region" description="Helical" evidence="8">
    <location>
        <begin position="383"/>
        <end position="401"/>
    </location>
</feature>
<dbReference type="CTD" id="6757059"/>
<feature type="transmembrane region" description="Helical" evidence="8">
    <location>
        <begin position="95"/>
        <end position="114"/>
    </location>
</feature>
<reference evidence="10 11" key="1">
    <citation type="journal article" date="2008" name="Nature">
        <title>The Trichoplax genome and the nature of placozoans.</title>
        <authorList>
            <person name="Srivastava M."/>
            <person name="Begovic E."/>
            <person name="Chapman J."/>
            <person name="Putnam N.H."/>
            <person name="Hellsten U."/>
            <person name="Kawashima T."/>
            <person name="Kuo A."/>
            <person name="Mitros T."/>
            <person name="Salamov A."/>
            <person name="Carpenter M.L."/>
            <person name="Signorovitch A.Y."/>
            <person name="Moreno M.A."/>
            <person name="Kamm K."/>
            <person name="Grimwood J."/>
            <person name="Schmutz J."/>
            <person name="Shapiro H."/>
            <person name="Grigoriev I.V."/>
            <person name="Buss L.W."/>
            <person name="Schierwater B."/>
            <person name="Dellaporta S.L."/>
            <person name="Rokhsar D.S."/>
        </authorList>
    </citation>
    <scope>NUCLEOTIDE SEQUENCE [LARGE SCALE GENOMIC DNA]</scope>
    <source>
        <strain evidence="10 11">Grell-BS-1999</strain>
    </source>
</reference>
<feature type="transmembrane region" description="Helical" evidence="8">
    <location>
        <begin position="58"/>
        <end position="83"/>
    </location>
</feature>
<feature type="transmembrane region" description="Helical" evidence="8">
    <location>
        <begin position="135"/>
        <end position="156"/>
    </location>
</feature>
<dbReference type="GeneID" id="6757059"/>
<evidence type="ECO:0000256" key="5">
    <source>
        <dbReference type="ARBA" id="ARBA00023136"/>
    </source>
</evidence>
<evidence type="ECO:0000259" key="9">
    <source>
        <dbReference type="PROSITE" id="PS50262"/>
    </source>
</evidence>
<dbReference type="GO" id="GO:0007186">
    <property type="term" value="P:G protein-coupled receptor signaling pathway"/>
    <property type="evidence" value="ECO:0000318"/>
    <property type="project" value="GO_Central"/>
</dbReference>
<dbReference type="HOGENOM" id="CLU_618700_0_0_1"/>
<dbReference type="Pfam" id="PF00001">
    <property type="entry name" value="7tm_1"/>
    <property type="match status" value="1"/>
</dbReference>
<dbReference type="PROSITE" id="PS50262">
    <property type="entry name" value="G_PROTEIN_RECEP_F1_2"/>
    <property type="match status" value="1"/>
</dbReference>